<dbReference type="Gene3D" id="3.40.50.2000">
    <property type="entry name" value="Glycogen Phosphorylase B"/>
    <property type="match status" value="2"/>
</dbReference>
<evidence type="ECO:0008006" key="6">
    <source>
        <dbReference type="Google" id="ProtNLM"/>
    </source>
</evidence>
<dbReference type="InterPro" id="IPR001296">
    <property type="entry name" value="Glyco_trans_1"/>
</dbReference>
<protein>
    <recommendedName>
        <fullName evidence="6">Glycosyl transferase family 1 domain-containing protein</fullName>
    </recommendedName>
</protein>
<keyword evidence="1" id="KW-1133">Transmembrane helix</keyword>
<evidence type="ECO:0000256" key="1">
    <source>
        <dbReference type="SAM" id="Phobius"/>
    </source>
</evidence>
<evidence type="ECO:0000313" key="5">
    <source>
        <dbReference type="Proteomes" id="UP000230405"/>
    </source>
</evidence>
<dbReference type="PANTHER" id="PTHR12526">
    <property type="entry name" value="GLYCOSYLTRANSFERASE"/>
    <property type="match status" value="1"/>
</dbReference>
<dbReference type="Proteomes" id="UP000230405">
    <property type="component" value="Unassembled WGS sequence"/>
</dbReference>
<feature type="domain" description="Glycosyltransferase subfamily 4-like N-terminal" evidence="3">
    <location>
        <begin position="12"/>
        <end position="165"/>
    </location>
</feature>
<feature type="transmembrane region" description="Helical" evidence="1">
    <location>
        <begin position="73"/>
        <end position="91"/>
    </location>
</feature>
<dbReference type="EMBL" id="PFPO01000009">
    <property type="protein sequence ID" value="PIZ99817.1"/>
    <property type="molecule type" value="Genomic_DNA"/>
</dbReference>
<evidence type="ECO:0000313" key="4">
    <source>
        <dbReference type="EMBL" id="PIZ99817.1"/>
    </source>
</evidence>
<dbReference type="CDD" id="cd03801">
    <property type="entry name" value="GT4_PimA-like"/>
    <property type="match status" value="1"/>
</dbReference>
<dbReference type="Pfam" id="PF13439">
    <property type="entry name" value="Glyco_transf_4"/>
    <property type="match status" value="1"/>
</dbReference>
<dbReference type="GO" id="GO:0016757">
    <property type="term" value="F:glycosyltransferase activity"/>
    <property type="evidence" value="ECO:0007669"/>
    <property type="project" value="InterPro"/>
</dbReference>
<sequence>MGKVAWGDAKILADFNYSVDVLTPKYNYLQHLPKYDQVDGVSVIRLPSFFQFGNAAIIPKLFWLLRKYDIYHLHYPFYGIGIFIMLAKIVWRKKLVIHYHMDNLANDWRRYIFQFYLYFLFPQLLKVADVIICHSLDYALNCRGSWWIKKWQYKLREVPNGVNINFYQPVSNDERFIVVTKQLLFVAALDRAHYFKGLEILINAVNKLISKNWHLNIVGNGDLINYYRTLVKTLNLDQKVTFFQNCDDEQLRRMYQSSYLTILPSISSAEAFGIVSIESLACATPVVTSNLPGVRSVVDDHVNGLLAKATDVEDLRSKIDYLIEHPKEAELLGKNGYHKIINMYSWQIIGQKLSKLYENMYH</sequence>
<feature type="domain" description="Glycosyl transferase family 1" evidence="2">
    <location>
        <begin position="182"/>
        <end position="338"/>
    </location>
</feature>
<feature type="transmembrane region" description="Helical" evidence="1">
    <location>
        <begin position="111"/>
        <end position="132"/>
    </location>
</feature>
<proteinExistence type="predicted"/>
<accession>A0A2M7VGM3</accession>
<reference evidence="5" key="1">
    <citation type="submission" date="2017-09" db="EMBL/GenBank/DDBJ databases">
        <title>Depth-based differentiation of microbial function through sediment-hosted aquifers and enrichment of novel symbionts in the deep terrestrial subsurface.</title>
        <authorList>
            <person name="Probst A.J."/>
            <person name="Ladd B."/>
            <person name="Jarett J.K."/>
            <person name="Geller-Mcgrath D.E."/>
            <person name="Sieber C.M.K."/>
            <person name="Emerson J.B."/>
            <person name="Anantharaman K."/>
            <person name="Thomas B.C."/>
            <person name="Malmstrom R."/>
            <person name="Stieglmeier M."/>
            <person name="Klingl A."/>
            <person name="Woyke T."/>
            <person name="Ryan C.M."/>
            <person name="Banfield J.F."/>
        </authorList>
    </citation>
    <scope>NUCLEOTIDE SEQUENCE [LARGE SCALE GENOMIC DNA]</scope>
</reference>
<dbReference type="AlphaFoldDB" id="A0A2M7VGM3"/>
<name>A0A2M7VGM3_9BACT</name>
<evidence type="ECO:0000259" key="3">
    <source>
        <dbReference type="Pfam" id="PF13439"/>
    </source>
</evidence>
<dbReference type="Pfam" id="PF00534">
    <property type="entry name" value="Glycos_transf_1"/>
    <property type="match status" value="1"/>
</dbReference>
<evidence type="ECO:0000259" key="2">
    <source>
        <dbReference type="Pfam" id="PF00534"/>
    </source>
</evidence>
<gene>
    <name evidence="4" type="ORF">COX77_00370</name>
</gene>
<keyword evidence="1" id="KW-0472">Membrane</keyword>
<comment type="caution">
    <text evidence="4">The sequence shown here is derived from an EMBL/GenBank/DDBJ whole genome shotgun (WGS) entry which is preliminary data.</text>
</comment>
<keyword evidence="1" id="KW-0812">Transmembrane</keyword>
<dbReference type="InterPro" id="IPR028098">
    <property type="entry name" value="Glyco_trans_4-like_N"/>
</dbReference>
<organism evidence="4 5">
    <name type="scientific">Candidatus Komeilibacteria bacterium CG_4_10_14_0_2_um_filter_37_10</name>
    <dbReference type="NCBI Taxonomy" id="1974470"/>
    <lineage>
        <taxon>Bacteria</taxon>
        <taxon>Candidatus Komeiliibacteriota</taxon>
    </lineage>
</organism>
<dbReference type="SUPFAM" id="SSF53756">
    <property type="entry name" value="UDP-Glycosyltransferase/glycogen phosphorylase"/>
    <property type="match status" value="1"/>
</dbReference>